<keyword evidence="3" id="KW-0472">Membrane</keyword>
<proteinExistence type="predicted"/>
<dbReference type="Proteomes" id="UP000612585">
    <property type="component" value="Unassembled WGS sequence"/>
</dbReference>
<evidence type="ECO:0000313" key="5">
    <source>
        <dbReference type="Proteomes" id="UP000612585"/>
    </source>
</evidence>
<dbReference type="AlphaFoldDB" id="A0A8J3ZGL1"/>
<feature type="transmembrane region" description="Helical" evidence="3">
    <location>
        <begin position="112"/>
        <end position="130"/>
    </location>
</feature>
<evidence type="ECO:0000256" key="1">
    <source>
        <dbReference type="ARBA" id="ARBA00023015"/>
    </source>
</evidence>
<dbReference type="EMBL" id="BOPG01000061">
    <property type="protein sequence ID" value="GIJ60983.1"/>
    <property type="molecule type" value="Genomic_DNA"/>
</dbReference>
<feature type="transmembrane region" description="Helical" evidence="3">
    <location>
        <begin position="234"/>
        <end position="253"/>
    </location>
</feature>
<comment type="caution">
    <text evidence="4">The sequence shown here is derived from an EMBL/GenBank/DDBJ whole genome shotgun (WGS) entry which is preliminary data.</text>
</comment>
<organism evidence="4 5">
    <name type="scientific">Virgisporangium aurantiacum</name>
    <dbReference type="NCBI Taxonomy" id="175570"/>
    <lineage>
        <taxon>Bacteria</taxon>
        <taxon>Bacillati</taxon>
        <taxon>Actinomycetota</taxon>
        <taxon>Actinomycetes</taxon>
        <taxon>Micromonosporales</taxon>
        <taxon>Micromonosporaceae</taxon>
        <taxon>Virgisporangium</taxon>
    </lineage>
</organism>
<feature type="transmembrane region" description="Helical" evidence="3">
    <location>
        <begin position="151"/>
        <end position="172"/>
    </location>
</feature>
<evidence type="ECO:0000256" key="2">
    <source>
        <dbReference type="ARBA" id="ARBA00023163"/>
    </source>
</evidence>
<keyword evidence="3" id="KW-1133">Transmembrane helix</keyword>
<dbReference type="InterPro" id="IPR041916">
    <property type="entry name" value="Anti_sigma_zinc_sf"/>
</dbReference>
<dbReference type="RefSeq" id="WP_204005671.1">
    <property type="nucleotide sequence ID" value="NZ_BOPG01000061.1"/>
</dbReference>
<reference evidence="4" key="1">
    <citation type="submission" date="2021-01" db="EMBL/GenBank/DDBJ databases">
        <title>Whole genome shotgun sequence of Virgisporangium aurantiacum NBRC 16421.</title>
        <authorList>
            <person name="Komaki H."/>
            <person name="Tamura T."/>
        </authorList>
    </citation>
    <scope>NUCLEOTIDE SEQUENCE</scope>
    <source>
        <strain evidence="4">NBRC 16421</strain>
    </source>
</reference>
<evidence type="ECO:0000256" key="3">
    <source>
        <dbReference type="SAM" id="Phobius"/>
    </source>
</evidence>
<evidence type="ECO:0000313" key="4">
    <source>
        <dbReference type="EMBL" id="GIJ60983.1"/>
    </source>
</evidence>
<keyword evidence="2" id="KW-0804">Transcription</keyword>
<feature type="transmembrane region" description="Helical" evidence="3">
    <location>
        <begin position="204"/>
        <end position="222"/>
    </location>
</feature>
<name>A0A8J3ZGL1_9ACTN</name>
<feature type="transmembrane region" description="Helical" evidence="3">
    <location>
        <begin position="178"/>
        <end position="197"/>
    </location>
</feature>
<feature type="transmembrane region" description="Helical" evidence="3">
    <location>
        <begin position="81"/>
        <end position="106"/>
    </location>
</feature>
<sequence length="263" mass="27177">MNHPTPALIATYATGATGVDDATVWAVEAHLETCRGCRSVLAGAVDGETRNLLDRVADGVGAGIAAGPGPVRRRRLRRTGFAAQVLPWLAVAAGLMLAAVAFELAFDHLRSVVLLVAPVAPLLPVVAAWNRRTDPAWELLAAAPRTGLWMLLRRTFAALAAVLPVLAAAGWLTGYSPALWVLPGLAFTAGSLALGGLIGVDRAAVALAGAWAVGVVVPSLVLDRLPVLLTGGSWPAWAALTCVLSALVVARAADHRRLRVGPS</sequence>
<dbReference type="Gene3D" id="1.10.10.1320">
    <property type="entry name" value="Anti-sigma factor, zinc-finger domain"/>
    <property type="match status" value="1"/>
</dbReference>
<keyword evidence="1" id="KW-0805">Transcription regulation</keyword>
<keyword evidence="3" id="KW-0812">Transmembrane</keyword>
<keyword evidence="5" id="KW-1185">Reference proteome</keyword>
<gene>
    <name evidence="4" type="ORF">Vau01_084990</name>
</gene>
<protein>
    <submittedName>
        <fullName evidence="4">Membrane protein</fullName>
    </submittedName>
</protein>
<accession>A0A8J3ZGL1</accession>